<comment type="caution">
    <text evidence="2">The sequence shown here is derived from an EMBL/GenBank/DDBJ whole genome shotgun (WGS) entry which is preliminary data.</text>
</comment>
<evidence type="ECO:0000313" key="2">
    <source>
        <dbReference type="EMBL" id="RPA58103.1"/>
    </source>
</evidence>
<dbReference type="PANTHER" id="PTHR33371:SF18">
    <property type="entry name" value="MCE-FAMILY PROTEIN MCE3C"/>
    <property type="match status" value="1"/>
</dbReference>
<proteinExistence type="predicted"/>
<dbReference type="AlphaFoldDB" id="A0A3N4G5I7"/>
<evidence type="ECO:0000313" key="3">
    <source>
        <dbReference type="Proteomes" id="UP000267536"/>
    </source>
</evidence>
<dbReference type="Proteomes" id="UP000267536">
    <property type="component" value="Unassembled WGS sequence"/>
</dbReference>
<feature type="domain" description="Mce/MlaD" evidence="1">
    <location>
        <begin position="44"/>
        <end position="116"/>
    </location>
</feature>
<dbReference type="EMBL" id="RKMH01000013">
    <property type="protein sequence ID" value="RPA58103.1"/>
    <property type="molecule type" value="Genomic_DNA"/>
</dbReference>
<dbReference type="GO" id="GO:0005576">
    <property type="term" value="C:extracellular region"/>
    <property type="evidence" value="ECO:0007669"/>
    <property type="project" value="TreeGrafter"/>
</dbReference>
<protein>
    <submittedName>
        <fullName evidence="2">MCE family protein</fullName>
    </submittedName>
</protein>
<organism evidence="2 3">
    <name type="scientific">Gordonia oryzae</name>
    <dbReference type="NCBI Taxonomy" id="2487349"/>
    <lineage>
        <taxon>Bacteria</taxon>
        <taxon>Bacillati</taxon>
        <taxon>Actinomycetota</taxon>
        <taxon>Actinomycetes</taxon>
        <taxon>Mycobacteriales</taxon>
        <taxon>Gordoniaceae</taxon>
        <taxon>Gordonia</taxon>
    </lineage>
</organism>
<accession>A0A3N4G5I7</accession>
<dbReference type="InterPro" id="IPR003399">
    <property type="entry name" value="Mce/MlaD"/>
</dbReference>
<keyword evidence="3" id="KW-1185">Reference proteome</keyword>
<gene>
    <name evidence="2" type="ORF">EF294_16755</name>
</gene>
<dbReference type="PANTHER" id="PTHR33371">
    <property type="entry name" value="INTERMEMBRANE PHOSPHOLIPID TRANSPORT SYSTEM BINDING PROTEIN MLAD-RELATED"/>
    <property type="match status" value="1"/>
</dbReference>
<dbReference type="InterPro" id="IPR052336">
    <property type="entry name" value="MlaD_Phospholipid_Transporter"/>
</dbReference>
<sequence>MTRRRDEASMRRRQFRLGMLGLGVAVALAAVCGVIYLDPFGHRDVLVALSTSGGLRAGDEVRVAGVPVGEVSAIVLHPDRVEVTLRVDSDVALGDQTSADVRLTTAIGGHYVALAPAGRATLGHNVIPMQRTSVPYTLSDVLADSGAVVSKVNGQTIADTLRKVDAALAGQPDAIRQIIADTEQLTTAVGARSDDLDAAVALSDEYISGLNSGRADLVELLRLIGYVGAKAYQVKAEGVETVRSIGALFAFIAKPVDAFTGTIEPPFRQVLDVLDTLRAQPARIDDLLGKLTAIVDHIGDAMGVNNSSGRVDLSSVVVDAPHVQITADQVTAAGLCVPSPDRRC</sequence>
<dbReference type="RefSeq" id="WP_123932058.1">
    <property type="nucleotide sequence ID" value="NZ_JBPSDP010000013.1"/>
</dbReference>
<name>A0A3N4G5I7_9ACTN</name>
<reference evidence="2 3" key="1">
    <citation type="submission" date="2018-11" db="EMBL/GenBank/DDBJ databases">
        <title>Draft genome sequence of Gordonia sp. RS15-1S isolated from rice stems.</title>
        <authorList>
            <person name="Muangham S."/>
        </authorList>
    </citation>
    <scope>NUCLEOTIDE SEQUENCE [LARGE SCALE GENOMIC DNA]</scope>
    <source>
        <strain evidence="2 3">RS15-1S</strain>
    </source>
</reference>
<dbReference type="OrthoDB" id="4379218at2"/>
<dbReference type="Pfam" id="PF02470">
    <property type="entry name" value="MlaD"/>
    <property type="match status" value="1"/>
</dbReference>
<evidence type="ECO:0000259" key="1">
    <source>
        <dbReference type="Pfam" id="PF02470"/>
    </source>
</evidence>